<dbReference type="PaxDb" id="2850-Phatr49621"/>
<dbReference type="InterPro" id="IPR051132">
    <property type="entry name" value="3-5_Exonuclease_domain"/>
</dbReference>
<dbReference type="InterPro" id="IPR002562">
    <property type="entry name" value="3'-5'_exonuclease_dom"/>
</dbReference>
<dbReference type="PANTHER" id="PTHR13620:SF104">
    <property type="entry name" value="EXONUCLEASE 3'-5' DOMAIN-CONTAINING PROTEIN 2"/>
    <property type="match status" value="1"/>
</dbReference>
<dbReference type="GO" id="GO:0006139">
    <property type="term" value="P:nucleobase-containing compound metabolic process"/>
    <property type="evidence" value="ECO:0007669"/>
    <property type="project" value="InterPro"/>
</dbReference>
<dbReference type="HOGENOM" id="CLU_553761_0_0_1"/>
<organism evidence="5 6">
    <name type="scientific">Phaeodactylum tricornutum (strain CCAP 1055/1)</name>
    <dbReference type="NCBI Taxonomy" id="556484"/>
    <lineage>
        <taxon>Eukaryota</taxon>
        <taxon>Sar</taxon>
        <taxon>Stramenopiles</taxon>
        <taxon>Ochrophyta</taxon>
        <taxon>Bacillariophyta</taxon>
        <taxon>Bacillariophyceae</taxon>
        <taxon>Bacillariophycidae</taxon>
        <taxon>Naviculales</taxon>
        <taxon>Phaeodactylaceae</taxon>
        <taxon>Phaeodactylum</taxon>
    </lineage>
</organism>
<evidence type="ECO:0000256" key="3">
    <source>
        <dbReference type="SAM" id="MobiDB-lite"/>
    </source>
</evidence>
<dbReference type="PANTHER" id="PTHR13620">
    <property type="entry name" value="3-5 EXONUCLEASE"/>
    <property type="match status" value="1"/>
</dbReference>
<feature type="compositionally biased region" description="Acidic residues" evidence="3">
    <location>
        <begin position="19"/>
        <end position="28"/>
    </location>
</feature>
<reference evidence="5 6" key="1">
    <citation type="journal article" date="2008" name="Nature">
        <title>The Phaeodactylum genome reveals the evolutionary history of diatom genomes.</title>
        <authorList>
            <person name="Bowler C."/>
            <person name="Allen A.E."/>
            <person name="Badger J.H."/>
            <person name="Grimwood J."/>
            <person name="Jabbari K."/>
            <person name="Kuo A."/>
            <person name="Maheswari U."/>
            <person name="Martens C."/>
            <person name="Maumus F."/>
            <person name="Otillar R.P."/>
            <person name="Rayko E."/>
            <person name="Salamov A."/>
            <person name="Vandepoele K."/>
            <person name="Beszteri B."/>
            <person name="Gruber A."/>
            <person name="Heijde M."/>
            <person name="Katinka M."/>
            <person name="Mock T."/>
            <person name="Valentin K."/>
            <person name="Verret F."/>
            <person name="Berges J.A."/>
            <person name="Brownlee C."/>
            <person name="Cadoret J.P."/>
            <person name="Chiovitti A."/>
            <person name="Choi C.J."/>
            <person name="Coesel S."/>
            <person name="De Martino A."/>
            <person name="Detter J.C."/>
            <person name="Durkin C."/>
            <person name="Falciatore A."/>
            <person name="Fournet J."/>
            <person name="Haruta M."/>
            <person name="Huysman M.J."/>
            <person name="Jenkins B.D."/>
            <person name="Jiroutova K."/>
            <person name="Jorgensen R.E."/>
            <person name="Joubert Y."/>
            <person name="Kaplan A."/>
            <person name="Kroger N."/>
            <person name="Kroth P.G."/>
            <person name="La Roche J."/>
            <person name="Lindquist E."/>
            <person name="Lommer M."/>
            <person name="Martin-Jezequel V."/>
            <person name="Lopez P.J."/>
            <person name="Lucas S."/>
            <person name="Mangogna M."/>
            <person name="McGinnis K."/>
            <person name="Medlin L.K."/>
            <person name="Montsant A."/>
            <person name="Oudot-Le Secq M.P."/>
            <person name="Napoli C."/>
            <person name="Obornik M."/>
            <person name="Parker M.S."/>
            <person name="Petit J.L."/>
            <person name="Porcel B.M."/>
            <person name="Poulsen N."/>
            <person name="Robison M."/>
            <person name="Rychlewski L."/>
            <person name="Rynearson T.A."/>
            <person name="Schmutz J."/>
            <person name="Shapiro H."/>
            <person name="Siaut M."/>
            <person name="Stanley M."/>
            <person name="Sussman M.R."/>
            <person name="Taylor A.R."/>
            <person name="Vardi A."/>
            <person name="von Dassow P."/>
            <person name="Vyverman W."/>
            <person name="Willis A."/>
            <person name="Wyrwicz L.S."/>
            <person name="Rokhsar D.S."/>
            <person name="Weissenbach J."/>
            <person name="Armbrust E.V."/>
            <person name="Green B.R."/>
            <person name="Van de Peer Y."/>
            <person name="Grigoriev I.V."/>
        </authorList>
    </citation>
    <scope>NUCLEOTIDE SEQUENCE [LARGE SCALE GENOMIC DNA]</scope>
    <source>
        <strain evidence="5 6">CCAP 1055/1</strain>
    </source>
</reference>
<dbReference type="GO" id="GO:0005634">
    <property type="term" value="C:nucleus"/>
    <property type="evidence" value="ECO:0007669"/>
    <property type="project" value="TreeGrafter"/>
</dbReference>
<name>B7GB90_PHATC</name>
<evidence type="ECO:0000256" key="1">
    <source>
        <dbReference type="ARBA" id="ARBA00022722"/>
    </source>
</evidence>
<feature type="domain" description="3'-5' exonuclease" evidence="4">
    <location>
        <begin position="148"/>
        <end position="275"/>
    </location>
</feature>
<feature type="compositionally biased region" description="Acidic residues" evidence="3">
    <location>
        <begin position="279"/>
        <end position="292"/>
    </location>
</feature>
<evidence type="ECO:0000256" key="2">
    <source>
        <dbReference type="ARBA" id="ARBA00022801"/>
    </source>
</evidence>
<dbReference type="InterPro" id="IPR012337">
    <property type="entry name" value="RNaseH-like_sf"/>
</dbReference>
<evidence type="ECO:0000313" key="6">
    <source>
        <dbReference type="Proteomes" id="UP000000759"/>
    </source>
</evidence>
<evidence type="ECO:0000259" key="4">
    <source>
        <dbReference type="Pfam" id="PF01612"/>
    </source>
</evidence>
<evidence type="ECO:0000313" key="5">
    <source>
        <dbReference type="EMBL" id="EEC44075.1"/>
    </source>
</evidence>
<sequence length="311" mass="34765">MKSKVRRVDVTLDYIDEIEREMDVDENDDNKSTTASGLDLESNPLSEHEIKKSPPTQKERNLPFFNSKRKVIVARSPNDIAPLCMKLTKSIKQSGPNSFPLVLGMDVEYATLELDIRGDLPAMLQLASPDPTGPVGLFWLDKLPNHGKSILHDGEAYKPLLSILASSDIEKVGVGLTSDVRHLLDWWGVSGAATYSPYFIANTVDISEVYSSDTRVADRSLQEMCESVLQLRLRKRKSISRNKKRSHWRAEVLTKQMKEYAANDAACAVEVYLSLCAEESDDSDDSGDDDENDHSSIDHSDADERDPSSYQ</sequence>
<keyword evidence="2" id="KW-0378">Hydrolase</keyword>
<dbReference type="SUPFAM" id="SSF53098">
    <property type="entry name" value="Ribonuclease H-like"/>
    <property type="match status" value="1"/>
</dbReference>
<protein>
    <recommendedName>
        <fullName evidence="4">3'-5' exonuclease domain-containing protein</fullName>
    </recommendedName>
</protein>
<dbReference type="AlphaFoldDB" id="B7GB90"/>
<dbReference type="InParanoid" id="B7GB90"/>
<accession>B7GB90</accession>
<dbReference type="STRING" id="556484.B7GB90"/>
<dbReference type="Proteomes" id="UP000000759">
    <property type="component" value="Chromosome 23"/>
</dbReference>
<feature type="compositionally biased region" description="Basic and acidic residues" evidence="3">
    <location>
        <begin position="293"/>
        <end position="311"/>
    </location>
</feature>
<gene>
    <name evidence="5" type="ORF">PHATRDRAFT_49621</name>
</gene>
<dbReference type="InterPro" id="IPR036397">
    <property type="entry name" value="RNaseH_sf"/>
</dbReference>
<dbReference type="Pfam" id="PF01612">
    <property type="entry name" value="DNA_pol_A_exo1"/>
    <property type="match status" value="1"/>
</dbReference>
<feature type="region of interest" description="Disordered" evidence="3">
    <location>
        <begin position="279"/>
        <end position="311"/>
    </location>
</feature>
<proteinExistence type="predicted"/>
<reference evidence="6" key="2">
    <citation type="submission" date="2008-08" db="EMBL/GenBank/DDBJ databases">
        <authorList>
            <consortium name="Diatom Consortium"/>
            <person name="Grigoriev I."/>
            <person name="Grimwood J."/>
            <person name="Kuo A."/>
            <person name="Otillar R.P."/>
            <person name="Salamov A."/>
            <person name="Detter J.C."/>
            <person name="Lindquist E."/>
            <person name="Shapiro H."/>
            <person name="Lucas S."/>
            <person name="Glavina del Rio T."/>
            <person name="Pitluck S."/>
            <person name="Rokhsar D."/>
            <person name="Bowler C."/>
        </authorList>
    </citation>
    <scope>GENOME REANNOTATION</scope>
    <source>
        <strain evidence="6">CCAP 1055/1</strain>
    </source>
</reference>
<dbReference type="GeneID" id="7198262"/>
<dbReference type="KEGG" id="pti:PHATRDRAFT_49621"/>
<feature type="region of interest" description="Disordered" evidence="3">
    <location>
        <begin position="19"/>
        <end position="61"/>
    </location>
</feature>
<dbReference type="EMBL" id="CM000625">
    <property type="protein sequence ID" value="EEC44075.1"/>
    <property type="molecule type" value="Genomic_DNA"/>
</dbReference>
<dbReference type="GO" id="GO:0003676">
    <property type="term" value="F:nucleic acid binding"/>
    <property type="evidence" value="ECO:0007669"/>
    <property type="project" value="InterPro"/>
</dbReference>
<feature type="compositionally biased region" description="Basic and acidic residues" evidence="3">
    <location>
        <begin position="46"/>
        <end position="61"/>
    </location>
</feature>
<dbReference type="OrthoDB" id="1920326at2759"/>
<dbReference type="Gene3D" id="3.30.420.10">
    <property type="entry name" value="Ribonuclease H-like superfamily/Ribonuclease H"/>
    <property type="match status" value="1"/>
</dbReference>
<dbReference type="GO" id="GO:0005737">
    <property type="term" value="C:cytoplasm"/>
    <property type="evidence" value="ECO:0007669"/>
    <property type="project" value="TreeGrafter"/>
</dbReference>
<dbReference type="GO" id="GO:0008408">
    <property type="term" value="F:3'-5' exonuclease activity"/>
    <property type="evidence" value="ECO:0007669"/>
    <property type="project" value="InterPro"/>
</dbReference>
<dbReference type="RefSeq" id="XP_002184326.1">
    <property type="nucleotide sequence ID" value="XM_002184290.1"/>
</dbReference>
<keyword evidence="1" id="KW-0540">Nuclease</keyword>
<keyword evidence="6" id="KW-1185">Reference proteome</keyword>